<dbReference type="Gene3D" id="1.10.287.70">
    <property type="match status" value="1"/>
</dbReference>
<keyword evidence="3" id="KW-1185">Reference proteome</keyword>
<evidence type="ECO:0000256" key="1">
    <source>
        <dbReference type="SAM" id="Phobius"/>
    </source>
</evidence>
<gene>
    <name evidence="2" type="ORF">Pmani_028309</name>
</gene>
<protein>
    <submittedName>
        <fullName evidence="2">Uncharacterized protein</fullName>
    </submittedName>
</protein>
<accession>A0AAE1P1W6</accession>
<evidence type="ECO:0000313" key="3">
    <source>
        <dbReference type="Proteomes" id="UP001292094"/>
    </source>
</evidence>
<dbReference type="AlphaFoldDB" id="A0AAE1P1W6"/>
<reference evidence="2" key="1">
    <citation type="submission" date="2023-11" db="EMBL/GenBank/DDBJ databases">
        <title>Genome assemblies of two species of porcelain crab, Petrolisthes cinctipes and Petrolisthes manimaculis (Anomura: Porcellanidae).</title>
        <authorList>
            <person name="Angst P."/>
        </authorList>
    </citation>
    <scope>NUCLEOTIDE SEQUENCE</scope>
    <source>
        <strain evidence="2">PB745_02</strain>
        <tissue evidence="2">Gill</tissue>
    </source>
</reference>
<evidence type="ECO:0000313" key="2">
    <source>
        <dbReference type="EMBL" id="KAK4299412.1"/>
    </source>
</evidence>
<keyword evidence="1" id="KW-0812">Transmembrane</keyword>
<dbReference type="Proteomes" id="UP001292094">
    <property type="component" value="Unassembled WGS sequence"/>
</dbReference>
<keyword evidence="1" id="KW-1133">Transmembrane helix</keyword>
<proteinExistence type="predicted"/>
<feature type="transmembrane region" description="Helical" evidence="1">
    <location>
        <begin position="16"/>
        <end position="38"/>
    </location>
</feature>
<organism evidence="2 3">
    <name type="scientific">Petrolisthes manimaculis</name>
    <dbReference type="NCBI Taxonomy" id="1843537"/>
    <lineage>
        <taxon>Eukaryota</taxon>
        <taxon>Metazoa</taxon>
        <taxon>Ecdysozoa</taxon>
        <taxon>Arthropoda</taxon>
        <taxon>Crustacea</taxon>
        <taxon>Multicrustacea</taxon>
        <taxon>Malacostraca</taxon>
        <taxon>Eumalacostraca</taxon>
        <taxon>Eucarida</taxon>
        <taxon>Decapoda</taxon>
        <taxon>Pleocyemata</taxon>
        <taxon>Anomura</taxon>
        <taxon>Galatheoidea</taxon>
        <taxon>Porcellanidae</taxon>
        <taxon>Petrolisthes</taxon>
    </lineage>
</organism>
<dbReference type="EMBL" id="JAWZYT010003244">
    <property type="protein sequence ID" value="KAK4299412.1"/>
    <property type="molecule type" value="Genomic_DNA"/>
</dbReference>
<comment type="caution">
    <text evidence="2">The sequence shown here is derived from an EMBL/GenBank/DDBJ whole genome shotgun (WGS) entry which is preliminary data.</text>
</comment>
<keyword evidence="1" id="KW-0472">Membrane</keyword>
<sequence length="71" mass="7744">MQHHRSNALTLSNVAGIFYILTGGLVLSMVVALIEFCYKSKMDASRAKVTRGDTECNACRLSGKFGHTVSH</sequence>
<name>A0AAE1P1W6_9EUCA</name>